<dbReference type="Pfam" id="PF13701">
    <property type="entry name" value="DDE_Tnp_1_4"/>
    <property type="match status" value="1"/>
</dbReference>
<evidence type="ECO:0000313" key="3">
    <source>
        <dbReference type="Proteomes" id="UP000254664"/>
    </source>
</evidence>
<feature type="domain" description="Transposase DDE" evidence="1">
    <location>
        <begin position="8"/>
        <end position="373"/>
    </location>
</feature>
<evidence type="ECO:0000259" key="1">
    <source>
        <dbReference type="Pfam" id="PF13701"/>
    </source>
</evidence>
<reference evidence="2 3" key="1">
    <citation type="submission" date="2018-06" db="EMBL/GenBank/DDBJ databases">
        <authorList>
            <consortium name="Pathogen Informatics"/>
            <person name="Doyle S."/>
        </authorList>
    </citation>
    <scope>NUCLEOTIDE SEQUENCE [LARGE SCALE GENOMIC DNA]</scope>
    <source>
        <strain evidence="2 3">NCTC9836</strain>
    </source>
</reference>
<dbReference type="OrthoDB" id="6627885at2"/>
<dbReference type="AlphaFoldDB" id="A0A381J5B0"/>
<gene>
    <name evidence="2" type="ORF">NCTC9836_00116</name>
</gene>
<dbReference type="InterPro" id="IPR012337">
    <property type="entry name" value="RNaseH-like_sf"/>
</dbReference>
<name>A0A381J5B0_9CLOT</name>
<evidence type="ECO:0000313" key="2">
    <source>
        <dbReference type="EMBL" id="SUY45021.1"/>
    </source>
</evidence>
<dbReference type="SUPFAM" id="SSF53098">
    <property type="entry name" value="Ribonuclease H-like"/>
    <property type="match status" value="1"/>
</dbReference>
<sequence length="373" mass="42753">MNSLVEKSVNFNRKVKVNFEGGDLTSDAGILLYREFEEKMGFSEAIRDILRVKDKAKFRIHSNLDIAIQKTYQNIAGYHTDDNADELTTDPAFKSVLGKEVLASQPTISRFNSRLDVDNSKQFQFINETLMNKVYSVEMPKQVLIDLDSTNCQTYGNQYGSNYNFHYSSNGYHPLVAFDGLTGDFLKAELRSGNVYTSRHVTRFLGPMLTRYSNKYPTIDRFVRTDNGFSIPQLYKLIEGNKAFYAIRLMAYKTLYSKATDITARMDLACKDNIYDYKVVYGEIKYKAAKWDTMRRVVVKIEKPEGQMCYNYTFVVTNMTATPKKVIMFYSNRGTIENFIKESKNGFAFDSMSSTGYIANMNKLQLSMLAVAL</sequence>
<dbReference type="Proteomes" id="UP000254664">
    <property type="component" value="Unassembled WGS sequence"/>
</dbReference>
<dbReference type="NCBIfam" id="NF033539">
    <property type="entry name" value="transpos_IS1380"/>
    <property type="match status" value="1"/>
</dbReference>
<dbReference type="RefSeq" id="WP_115640006.1">
    <property type="nucleotide sequence ID" value="NZ_UFWZ01000001.1"/>
</dbReference>
<proteinExistence type="predicted"/>
<organism evidence="2 3">
    <name type="scientific">Clostridium putrefaciens</name>
    <dbReference type="NCBI Taxonomy" id="99675"/>
    <lineage>
        <taxon>Bacteria</taxon>
        <taxon>Bacillati</taxon>
        <taxon>Bacillota</taxon>
        <taxon>Clostridia</taxon>
        <taxon>Eubacteriales</taxon>
        <taxon>Clostridiaceae</taxon>
        <taxon>Clostridium</taxon>
    </lineage>
</organism>
<dbReference type="InterPro" id="IPR047960">
    <property type="entry name" value="Transpos_IS1380"/>
</dbReference>
<keyword evidence="3" id="KW-1185">Reference proteome</keyword>
<accession>A0A381J5B0</accession>
<dbReference type="EMBL" id="UFWZ01000001">
    <property type="protein sequence ID" value="SUY45021.1"/>
    <property type="molecule type" value="Genomic_DNA"/>
</dbReference>
<protein>
    <submittedName>
        <fullName evidence="2">Transposase DDE domain</fullName>
    </submittedName>
</protein>
<dbReference type="InterPro" id="IPR025668">
    <property type="entry name" value="Tnp_DDE_dom"/>
</dbReference>